<evidence type="ECO:0000256" key="8">
    <source>
        <dbReference type="ARBA" id="ARBA00023125"/>
    </source>
</evidence>
<dbReference type="Pfam" id="PF01149">
    <property type="entry name" value="Fapy_DNA_glyco"/>
    <property type="match status" value="1"/>
</dbReference>
<keyword evidence="19" id="KW-1185">Reference proteome</keyword>
<keyword evidence="3" id="KW-0479">Metal-binding</keyword>
<evidence type="ECO:0000256" key="14">
    <source>
        <dbReference type="PROSITE-ProRule" id="PRU00391"/>
    </source>
</evidence>
<keyword evidence="4" id="KW-0227">DNA damage</keyword>
<keyword evidence="5 14" id="KW-0863">Zinc-finger</keyword>
<dbReference type="PANTHER" id="PTHR42697">
    <property type="entry name" value="ENDONUCLEASE 8"/>
    <property type="match status" value="1"/>
</dbReference>
<dbReference type="InterPro" id="IPR000214">
    <property type="entry name" value="Znf_DNA_glyclase/AP_lyase"/>
</dbReference>
<sequence>MPEGDTIHLAAQRLRRALCGERIVQASAPAARLPSLLRIGSLVGRRCLDVKARGKHLLIEFEGDVLLHSHLRMSGRWVVRPRTPPPDVTESDRADPAAGAKTTTAARRHATRRGQPWLHLVTERHEVFQYGGPLLELRTRAATRLEPLLAGLGPDLLAADFDAQAAAIRLRALDARLTIADALLEQRAVSGIGNIWRSEACFAAGIDPFRRLADTEPEDLQRLLLTARELMLRAVANGSTRPRPANVYGRAHQPCRRCGTPIRARRTGEQARTLYWCPYCQGETRDKGEGADT</sequence>
<gene>
    <name evidence="18" type="ORF">SAMN02745716_0774</name>
</gene>
<dbReference type="SUPFAM" id="SSF57716">
    <property type="entry name" value="Glucocorticoid receptor-like (DNA-binding domain)"/>
    <property type="match status" value="1"/>
</dbReference>
<keyword evidence="18" id="KW-0255">Endonuclease</keyword>
<dbReference type="SUPFAM" id="SSF46946">
    <property type="entry name" value="S13-like H2TH domain"/>
    <property type="match status" value="1"/>
</dbReference>
<evidence type="ECO:0000256" key="3">
    <source>
        <dbReference type="ARBA" id="ARBA00022723"/>
    </source>
</evidence>
<dbReference type="EMBL" id="FNWJ01000001">
    <property type="protein sequence ID" value="SEH11462.1"/>
    <property type="molecule type" value="Genomic_DNA"/>
</dbReference>
<comment type="catalytic activity">
    <reaction evidence="13">
        <text>2'-deoxyribonucleotide-(2'-deoxyribose 5'-phosphate)-2'-deoxyribonucleotide-DNA = a 3'-end 2'-deoxyribonucleotide-(2,3-dehydro-2,3-deoxyribose 5'-phosphate)-DNA + a 5'-end 5'-phospho-2'-deoxyribonucleoside-DNA + H(+)</text>
        <dbReference type="Rhea" id="RHEA:66592"/>
        <dbReference type="Rhea" id="RHEA-COMP:13180"/>
        <dbReference type="Rhea" id="RHEA-COMP:16897"/>
        <dbReference type="Rhea" id="RHEA-COMP:17067"/>
        <dbReference type="ChEBI" id="CHEBI:15378"/>
        <dbReference type="ChEBI" id="CHEBI:136412"/>
        <dbReference type="ChEBI" id="CHEBI:157695"/>
        <dbReference type="ChEBI" id="CHEBI:167181"/>
        <dbReference type="EC" id="4.2.99.18"/>
    </reaction>
</comment>
<dbReference type="AlphaFoldDB" id="A0A1H6FM65"/>
<evidence type="ECO:0000256" key="15">
    <source>
        <dbReference type="SAM" id="MobiDB-lite"/>
    </source>
</evidence>
<evidence type="ECO:0000256" key="13">
    <source>
        <dbReference type="ARBA" id="ARBA00044632"/>
    </source>
</evidence>
<dbReference type="InterPro" id="IPR015886">
    <property type="entry name" value="H2TH_FPG"/>
</dbReference>
<protein>
    <recommendedName>
        <fullName evidence="2">DNA-(apurinic or apyrimidinic site) lyase</fullName>
        <ecNumber evidence="2">4.2.99.18</ecNumber>
    </recommendedName>
</protein>
<comment type="similarity">
    <text evidence="1">Belongs to the FPG family.</text>
</comment>
<dbReference type="SMART" id="SM01232">
    <property type="entry name" value="H2TH"/>
    <property type="match status" value="1"/>
</dbReference>
<evidence type="ECO:0000256" key="5">
    <source>
        <dbReference type="ARBA" id="ARBA00022771"/>
    </source>
</evidence>
<evidence type="ECO:0000259" key="17">
    <source>
        <dbReference type="PROSITE" id="PS51068"/>
    </source>
</evidence>
<dbReference type="SUPFAM" id="SSF81624">
    <property type="entry name" value="N-terminal domain of MutM-like DNA repair proteins"/>
    <property type="match status" value="1"/>
</dbReference>
<keyword evidence="8" id="KW-0238">DNA-binding</keyword>
<dbReference type="InterPro" id="IPR010979">
    <property type="entry name" value="Ribosomal_uS13-like_H2TH"/>
</dbReference>
<keyword evidence="11" id="KW-0511">Multifunctional enzyme</keyword>
<dbReference type="PROSITE" id="PS51066">
    <property type="entry name" value="ZF_FPG_2"/>
    <property type="match status" value="1"/>
</dbReference>
<dbReference type="EC" id="4.2.99.18" evidence="2"/>
<dbReference type="Proteomes" id="UP000222056">
    <property type="component" value="Unassembled WGS sequence"/>
</dbReference>
<feature type="domain" description="FPG-type" evidence="16">
    <location>
        <begin position="246"/>
        <end position="282"/>
    </location>
</feature>
<dbReference type="Pfam" id="PF06831">
    <property type="entry name" value="H2TH"/>
    <property type="match status" value="1"/>
</dbReference>
<evidence type="ECO:0000256" key="11">
    <source>
        <dbReference type="ARBA" id="ARBA00023268"/>
    </source>
</evidence>
<evidence type="ECO:0000259" key="16">
    <source>
        <dbReference type="PROSITE" id="PS51066"/>
    </source>
</evidence>
<proteinExistence type="inferred from homology"/>
<dbReference type="RefSeq" id="WP_093116370.1">
    <property type="nucleotide sequence ID" value="NZ_FNWJ01000001.1"/>
</dbReference>
<evidence type="ECO:0000256" key="2">
    <source>
        <dbReference type="ARBA" id="ARBA00012720"/>
    </source>
</evidence>
<keyword evidence="12" id="KW-0326">Glycosidase</keyword>
<dbReference type="GO" id="GO:0140078">
    <property type="term" value="F:class I DNA-(apurinic or apyrimidinic site) endonuclease activity"/>
    <property type="evidence" value="ECO:0007669"/>
    <property type="project" value="UniProtKB-EC"/>
</dbReference>
<evidence type="ECO:0000256" key="12">
    <source>
        <dbReference type="ARBA" id="ARBA00023295"/>
    </source>
</evidence>
<keyword evidence="6" id="KW-0378">Hydrolase</keyword>
<dbReference type="PROSITE" id="PS51068">
    <property type="entry name" value="FPG_CAT"/>
    <property type="match status" value="1"/>
</dbReference>
<dbReference type="Gene3D" id="3.20.190.10">
    <property type="entry name" value="MutM-like, N-terminal"/>
    <property type="match status" value="1"/>
</dbReference>
<evidence type="ECO:0000313" key="19">
    <source>
        <dbReference type="Proteomes" id="UP000222056"/>
    </source>
</evidence>
<dbReference type="InterPro" id="IPR012319">
    <property type="entry name" value="FPG_cat"/>
</dbReference>
<dbReference type="PANTHER" id="PTHR42697:SF1">
    <property type="entry name" value="ENDONUCLEASE 8"/>
    <property type="match status" value="1"/>
</dbReference>
<evidence type="ECO:0000313" key="18">
    <source>
        <dbReference type="EMBL" id="SEH11462.1"/>
    </source>
</evidence>
<dbReference type="GO" id="GO:0008270">
    <property type="term" value="F:zinc ion binding"/>
    <property type="evidence" value="ECO:0007669"/>
    <property type="project" value="UniProtKB-KW"/>
</dbReference>
<reference evidence="19" key="1">
    <citation type="submission" date="2016-10" db="EMBL/GenBank/DDBJ databases">
        <authorList>
            <person name="Varghese N."/>
            <person name="Submissions S."/>
        </authorList>
    </citation>
    <scope>NUCLEOTIDE SEQUENCE [LARGE SCALE GENOMIC DNA]</scope>
    <source>
        <strain evidence="19">ATCC 35263</strain>
    </source>
</reference>
<evidence type="ECO:0000256" key="4">
    <source>
        <dbReference type="ARBA" id="ARBA00022763"/>
    </source>
</evidence>
<feature type="domain" description="Formamidopyrimidine-DNA glycosylase catalytic" evidence="17">
    <location>
        <begin position="2"/>
        <end position="100"/>
    </location>
</feature>
<dbReference type="InterPro" id="IPR035937">
    <property type="entry name" value="FPG_N"/>
</dbReference>
<dbReference type="GO" id="GO:0006284">
    <property type="term" value="P:base-excision repair"/>
    <property type="evidence" value="ECO:0007669"/>
    <property type="project" value="InterPro"/>
</dbReference>
<dbReference type="SMART" id="SM00898">
    <property type="entry name" value="Fapy_DNA_glyco"/>
    <property type="match status" value="1"/>
</dbReference>
<dbReference type="PROSITE" id="PS01242">
    <property type="entry name" value="ZF_FPG_1"/>
    <property type="match status" value="1"/>
</dbReference>
<dbReference type="InterPro" id="IPR015887">
    <property type="entry name" value="DNA_glyclase_Znf_dom_DNA_BS"/>
</dbReference>
<evidence type="ECO:0000256" key="10">
    <source>
        <dbReference type="ARBA" id="ARBA00023239"/>
    </source>
</evidence>
<feature type="region of interest" description="Disordered" evidence="15">
    <location>
        <begin position="81"/>
        <end position="109"/>
    </location>
</feature>
<keyword evidence="7" id="KW-0862">Zinc</keyword>
<organism evidence="18 19">
    <name type="scientific">Thermoleophilum album</name>
    <dbReference type="NCBI Taxonomy" id="29539"/>
    <lineage>
        <taxon>Bacteria</taxon>
        <taxon>Bacillati</taxon>
        <taxon>Actinomycetota</taxon>
        <taxon>Thermoleophilia</taxon>
        <taxon>Thermoleophilales</taxon>
        <taxon>Thermoleophilaceae</taxon>
        <taxon>Thermoleophilum</taxon>
    </lineage>
</organism>
<evidence type="ECO:0000256" key="1">
    <source>
        <dbReference type="ARBA" id="ARBA00009409"/>
    </source>
</evidence>
<evidence type="ECO:0000256" key="6">
    <source>
        <dbReference type="ARBA" id="ARBA00022801"/>
    </source>
</evidence>
<dbReference type="STRING" id="29539.SAMN02745716_0774"/>
<dbReference type="GO" id="GO:0003684">
    <property type="term" value="F:damaged DNA binding"/>
    <property type="evidence" value="ECO:0007669"/>
    <property type="project" value="InterPro"/>
</dbReference>
<accession>A0A1H6FM65</accession>
<evidence type="ECO:0000256" key="7">
    <source>
        <dbReference type="ARBA" id="ARBA00022833"/>
    </source>
</evidence>
<keyword evidence="18" id="KW-0540">Nuclease</keyword>
<dbReference type="OrthoDB" id="9800855at2"/>
<name>A0A1H6FM65_THEAL</name>
<dbReference type="Gene3D" id="1.10.8.50">
    <property type="match status" value="1"/>
</dbReference>
<evidence type="ECO:0000256" key="9">
    <source>
        <dbReference type="ARBA" id="ARBA00023204"/>
    </source>
</evidence>
<keyword evidence="10" id="KW-0456">Lyase</keyword>
<dbReference type="GO" id="GO:0000703">
    <property type="term" value="F:oxidized pyrimidine nucleobase lesion DNA N-glycosylase activity"/>
    <property type="evidence" value="ECO:0007669"/>
    <property type="project" value="TreeGrafter"/>
</dbReference>
<keyword evidence="9" id="KW-0234">DNA repair</keyword>